<keyword evidence="2" id="KW-1185">Reference proteome</keyword>
<comment type="caution">
    <text evidence="1">The sequence shown here is derived from an EMBL/GenBank/DDBJ whole genome shotgun (WGS) entry which is preliminary data.</text>
</comment>
<evidence type="ECO:0000313" key="1">
    <source>
        <dbReference type="EMBL" id="ORB06309.1"/>
    </source>
</evidence>
<organism evidence="1 2">
    <name type="scientific">Mycobacterium intermedium</name>
    <dbReference type="NCBI Taxonomy" id="28445"/>
    <lineage>
        <taxon>Bacteria</taxon>
        <taxon>Bacillati</taxon>
        <taxon>Actinomycetota</taxon>
        <taxon>Actinomycetes</taxon>
        <taxon>Mycobacteriales</taxon>
        <taxon>Mycobacteriaceae</taxon>
        <taxon>Mycobacterium</taxon>
        <taxon>Mycobacterium simiae complex</taxon>
    </lineage>
</organism>
<proteinExistence type="predicted"/>
<name>A0A1E3SJA6_MYCIE</name>
<dbReference type="RefSeq" id="WP_069418499.1">
    <property type="nucleotide sequence ID" value="NZ_CBCRZH010000017.1"/>
</dbReference>
<dbReference type="AlphaFoldDB" id="A0A1E3SJA6"/>
<protein>
    <submittedName>
        <fullName evidence="1">Uncharacterized protein</fullName>
    </submittedName>
</protein>
<reference evidence="1 2" key="1">
    <citation type="submission" date="2017-02" db="EMBL/GenBank/DDBJ databases">
        <title>The new phylogeny of genus Mycobacterium.</title>
        <authorList>
            <person name="Tortoli E."/>
            <person name="Trovato A."/>
            <person name="Cirillo D.M."/>
        </authorList>
    </citation>
    <scope>NUCLEOTIDE SEQUENCE [LARGE SCALE GENOMIC DNA]</scope>
    <source>
        <strain evidence="1 2">DSM 44049</strain>
    </source>
</reference>
<dbReference type="EMBL" id="MVHT01000024">
    <property type="protein sequence ID" value="ORB06309.1"/>
    <property type="molecule type" value="Genomic_DNA"/>
</dbReference>
<dbReference type="Proteomes" id="UP000192739">
    <property type="component" value="Unassembled WGS sequence"/>
</dbReference>
<dbReference type="OrthoDB" id="4753318at2"/>
<dbReference type="STRING" id="28445.BHQ20_07530"/>
<accession>A0A1E3SJA6</accession>
<gene>
    <name evidence="1" type="ORF">BST27_11110</name>
</gene>
<sequence>MDGPAAGTDRREAEHFLLLLAQICKRTNLQIVSYQRAVDAAVAAGRHQQACELRELMGMTRQDREILADLIDRLQVSADVSVAEERDPAGCHEGSRVRLRP</sequence>
<evidence type="ECO:0000313" key="2">
    <source>
        <dbReference type="Proteomes" id="UP000192739"/>
    </source>
</evidence>